<evidence type="ECO:0000256" key="2">
    <source>
        <dbReference type="PROSITE-ProRule" id="PRU00176"/>
    </source>
</evidence>
<dbReference type="InterPro" id="IPR000504">
    <property type="entry name" value="RRM_dom"/>
</dbReference>
<reference evidence="5 6" key="1">
    <citation type="journal article" date="2018" name="Mol. Biol. Evol.">
        <title>Broad Genomic Sampling Reveals a Smut Pathogenic Ancestry of the Fungal Clade Ustilaginomycotina.</title>
        <authorList>
            <person name="Kijpornyongpan T."/>
            <person name="Mondo S.J."/>
            <person name="Barry K."/>
            <person name="Sandor L."/>
            <person name="Lee J."/>
            <person name="Lipzen A."/>
            <person name="Pangilinan J."/>
            <person name="LaButti K."/>
            <person name="Hainaut M."/>
            <person name="Henrissat B."/>
            <person name="Grigoriev I.V."/>
            <person name="Spatafora J.W."/>
            <person name="Aime M.C."/>
        </authorList>
    </citation>
    <scope>NUCLEOTIDE SEQUENCE [LARGE SCALE GENOMIC DNA]</scope>
    <source>
        <strain evidence="5 6">MCA 3645</strain>
    </source>
</reference>
<dbReference type="OrthoDB" id="48036at2759"/>
<dbReference type="SMART" id="SM00360">
    <property type="entry name" value="RRM"/>
    <property type="match status" value="1"/>
</dbReference>
<feature type="compositionally biased region" description="Gly residues" evidence="3">
    <location>
        <begin position="334"/>
        <end position="352"/>
    </location>
</feature>
<feature type="compositionally biased region" description="Polar residues" evidence="3">
    <location>
        <begin position="628"/>
        <end position="638"/>
    </location>
</feature>
<feature type="region of interest" description="Disordered" evidence="3">
    <location>
        <begin position="481"/>
        <end position="554"/>
    </location>
</feature>
<dbReference type="Pfam" id="PF00076">
    <property type="entry name" value="RRM_1"/>
    <property type="match status" value="1"/>
</dbReference>
<feature type="compositionally biased region" description="Polar residues" evidence="3">
    <location>
        <begin position="57"/>
        <end position="76"/>
    </location>
</feature>
<feature type="compositionally biased region" description="Gly residues" evidence="3">
    <location>
        <begin position="502"/>
        <end position="520"/>
    </location>
</feature>
<dbReference type="EMBL" id="KZ819202">
    <property type="protein sequence ID" value="PWY97821.1"/>
    <property type="molecule type" value="Genomic_DNA"/>
</dbReference>
<dbReference type="FunFam" id="3.30.70.330:FF:000428">
    <property type="entry name" value="Related to WHI3-involved in regulation of cell size"/>
    <property type="match status" value="1"/>
</dbReference>
<evidence type="ECO:0000259" key="4">
    <source>
        <dbReference type="PROSITE" id="PS50102"/>
    </source>
</evidence>
<dbReference type="PROSITE" id="PS50102">
    <property type="entry name" value="RRM"/>
    <property type="match status" value="1"/>
</dbReference>
<dbReference type="InterPro" id="IPR012677">
    <property type="entry name" value="Nucleotide-bd_a/b_plait_sf"/>
</dbReference>
<gene>
    <name evidence="5" type="ORF">BCV70DRAFT_202572</name>
</gene>
<dbReference type="Proteomes" id="UP000246740">
    <property type="component" value="Unassembled WGS sequence"/>
</dbReference>
<feature type="region of interest" description="Disordered" evidence="3">
    <location>
        <begin position="1"/>
        <end position="102"/>
    </location>
</feature>
<keyword evidence="1 2" id="KW-0694">RNA-binding</keyword>
<dbReference type="GO" id="GO:0003723">
    <property type="term" value="F:RNA binding"/>
    <property type="evidence" value="ECO:0007669"/>
    <property type="project" value="UniProtKB-UniRule"/>
</dbReference>
<feature type="compositionally biased region" description="Low complexity" evidence="3">
    <location>
        <begin position="30"/>
        <end position="46"/>
    </location>
</feature>
<accession>A0A317XIC2</accession>
<feature type="compositionally biased region" description="Gly residues" evidence="3">
    <location>
        <begin position="990"/>
        <end position="1001"/>
    </location>
</feature>
<feature type="region of interest" description="Disordered" evidence="3">
    <location>
        <begin position="720"/>
        <end position="829"/>
    </location>
</feature>
<dbReference type="SUPFAM" id="SSF54928">
    <property type="entry name" value="RNA-binding domain, RBD"/>
    <property type="match status" value="1"/>
</dbReference>
<dbReference type="InterPro" id="IPR035979">
    <property type="entry name" value="RBD_domain_sf"/>
</dbReference>
<feature type="compositionally biased region" description="Low complexity" evidence="3">
    <location>
        <begin position="745"/>
        <end position="763"/>
    </location>
</feature>
<feature type="compositionally biased region" description="Low complexity" evidence="3">
    <location>
        <begin position="942"/>
        <end position="989"/>
    </location>
</feature>
<sequence>MSHPSQGPTLAAPRAMQPYPRLTSPQPTDSLASPSAGRSPSPSKRSFNFPMGDPSERWNSIGQATQGPSASQSSGALRSGMPRKQSIHSSAGPASSVSPNAASLAAAAAEPFLGYNELFSPNGTHLSASDSSKGAGGGNVASLSTSDPMSAAFPSSSGPETRGFSLPSHQEQDAFAARFGPPPSGPFASGRDETGYGPSHGAAPSSSTAAVSRSAGLDDFGGRQPFGGNGGQIVPSMTPAGNLSPRSLMHYHHQQMQAQQAMAMQAQHQQGNQSGAGNAANLGGPGGPAEEITTVFIVGFPDDMTEREFANMFLFARGFEASTLKIPAGLTHAGPGGRGSDGGGPLSSGPGGPYHAVNMPGSGLFDLPGSAAAGSWEDQNLSMALSRAGVSDAFSSLANMGNLPGALGGGGVNSANAQSLAASAAAGGKIKQIIGFAKFRTRAEALEARDALNGRKIDAEKGCVLKTEMAKKNLHTKQRPVLSAGGIPEGSLGFGPPTSLGGPVGPGGPLSPTGGPGGIHGASAAPHGASFGPGGPFDPRAGHPATGQGGPHPGMVGAFGALPLGKSPAGFEVFAGQSRAGGGGNATPGDLLSPQEMFGGGSDFFSQTGGPPGLRPMGGGSLDATSYCRTSQPPQSGSDKWGAPSMGPLDYYGPESSGSSSGAIPAAVASGRSNLMSTNAMAGRPDWTIVGSPPPGLYSLNALPGSTSQASTGIVRPEFQRQGSRAGPLSGATSDNGKNEDVGRTGESAASARSGSSPTSTSAETHDQQHAQQQQQPFASRFGNLKLSSPTSEDGTCPGPSVAGRSSNQIPSPDLPSPTSRNIVVGDNHPPGNTLFVGNLPSNASSGVLSQVEDHLRALFGGCRGFRQFSFRLKSNGPMCFVEFEDVHTASRAMADLNGNSLNGAIKNGGIRLSFSKNPLFRMNSISGMSAAAGSFGSGPSLAAGGQQAGTTGNASATTGSNESSSSLGATGAGAVPTAGHMSLGLAGESIGGGSGGGGGAATVQTRR</sequence>
<dbReference type="AlphaFoldDB" id="A0A317XIC2"/>
<evidence type="ECO:0000256" key="1">
    <source>
        <dbReference type="ARBA" id="ARBA00022884"/>
    </source>
</evidence>
<feature type="region of interest" description="Disordered" evidence="3">
    <location>
        <begin position="942"/>
        <end position="1008"/>
    </location>
</feature>
<dbReference type="PANTHER" id="PTHR10501">
    <property type="entry name" value="U1 SMALL NUCLEAR RIBONUCLEOPROTEIN A/U2 SMALL NUCLEAR RIBONUCLEOPROTEIN B"/>
    <property type="match status" value="1"/>
</dbReference>
<feature type="compositionally biased region" description="Low complexity" evidence="3">
    <location>
        <begin position="87"/>
        <end position="102"/>
    </location>
</feature>
<keyword evidence="6" id="KW-1185">Reference proteome</keyword>
<feature type="compositionally biased region" description="Polar residues" evidence="3">
    <location>
        <begin position="141"/>
        <end position="159"/>
    </location>
</feature>
<feature type="domain" description="RRM" evidence="4">
    <location>
        <begin position="833"/>
        <end position="918"/>
    </location>
</feature>
<feature type="region of interest" description="Disordered" evidence="3">
    <location>
        <begin position="330"/>
        <end position="357"/>
    </location>
</feature>
<dbReference type="STRING" id="1882483.A0A317XIC2"/>
<evidence type="ECO:0000256" key="3">
    <source>
        <dbReference type="SAM" id="MobiDB-lite"/>
    </source>
</evidence>
<organism evidence="5 6">
    <name type="scientific">Testicularia cyperi</name>
    <dbReference type="NCBI Taxonomy" id="1882483"/>
    <lineage>
        <taxon>Eukaryota</taxon>
        <taxon>Fungi</taxon>
        <taxon>Dikarya</taxon>
        <taxon>Basidiomycota</taxon>
        <taxon>Ustilaginomycotina</taxon>
        <taxon>Ustilaginomycetes</taxon>
        <taxon>Ustilaginales</taxon>
        <taxon>Anthracoideaceae</taxon>
        <taxon>Testicularia</taxon>
    </lineage>
</organism>
<proteinExistence type="predicted"/>
<feature type="compositionally biased region" description="Polar residues" evidence="3">
    <location>
        <begin position="804"/>
        <end position="822"/>
    </location>
</feature>
<name>A0A317XIC2_9BASI</name>
<evidence type="ECO:0000313" key="5">
    <source>
        <dbReference type="EMBL" id="PWY97821.1"/>
    </source>
</evidence>
<feature type="compositionally biased region" description="Low complexity" evidence="3">
    <location>
        <begin position="653"/>
        <end position="665"/>
    </location>
</feature>
<feature type="region of interest" description="Disordered" evidence="3">
    <location>
        <begin position="628"/>
        <end position="665"/>
    </location>
</feature>
<dbReference type="Gene3D" id="3.30.70.330">
    <property type="match status" value="2"/>
</dbReference>
<feature type="region of interest" description="Disordered" evidence="3">
    <location>
        <begin position="116"/>
        <end position="232"/>
    </location>
</feature>
<dbReference type="InParanoid" id="A0A317XIC2"/>
<protein>
    <recommendedName>
        <fullName evidence="4">RRM domain-containing protein</fullName>
    </recommendedName>
</protein>
<evidence type="ECO:0000313" key="6">
    <source>
        <dbReference type="Proteomes" id="UP000246740"/>
    </source>
</evidence>